<dbReference type="PROSITE" id="PS00549">
    <property type="entry name" value="BACTERIOFERRITIN"/>
    <property type="match status" value="1"/>
</dbReference>
<dbReference type="CDD" id="cd00907">
    <property type="entry name" value="Bacterioferritin"/>
    <property type="match status" value="1"/>
</dbReference>
<protein>
    <recommendedName>
        <fullName evidence="9 10">Bacterioferritin</fullName>
        <ecNumber evidence="9">1.16.3.1</ecNumber>
    </recommendedName>
</protein>
<name>A0ABW2BSN2_9PSEU</name>
<evidence type="ECO:0000256" key="9">
    <source>
        <dbReference type="PIRNR" id="PIRNR002560"/>
    </source>
</evidence>
<comment type="function">
    <text evidence="9">Iron-storage protein, whose ferroxidase center binds Fe(2+), oxidizes it using dioxygen to Fe(3+), and participates in the subsequent Fe(3+) oxide mineral core formation within the central cavity of the BFR protein shell.</text>
</comment>
<dbReference type="PANTHER" id="PTHR30295">
    <property type="entry name" value="BACTERIOFERRITIN"/>
    <property type="match status" value="1"/>
</dbReference>
<dbReference type="GO" id="GO:0004322">
    <property type="term" value="F:ferroxidase activity"/>
    <property type="evidence" value="ECO:0007669"/>
    <property type="project" value="UniProtKB-EC"/>
</dbReference>
<dbReference type="RefSeq" id="WP_345406715.1">
    <property type="nucleotide sequence ID" value="NZ_BAABLA010000123.1"/>
</dbReference>
<dbReference type="InterPro" id="IPR008331">
    <property type="entry name" value="Ferritin_DPS_dom"/>
</dbReference>
<sequence>MRGDDEVIELLNEQLTSELTAINQYFLHAKMQANWGFTKLAEHTRAESIEEMQHAEVITDRILFLEGLPNYQRLSTLRIGQTVKEQFEADLAIEREVLDRLKPGIKMCRDKGDITSANLFEKILADEEHHIDYLETQLELMDKLGEQLYLSQLVERPPSAG</sequence>
<dbReference type="PIRSF" id="PIRSF002560">
    <property type="entry name" value="Bacterioferritin"/>
    <property type="match status" value="1"/>
</dbReference>
<evidence type="ECO:0000256" key="2">
    <source>
        <dbReference type="ARBA" id="ARBA00011637"/>
    </source>
</evidence>
<comment type="catalytic activity">
    <reaction evidence="7">
        <text>Fe(2+)(in) = Fe(2+)(out)</text>
        <dbReference type="Rhea" id="RHEA:28486"/>
        <dbReference type="ChEBI" id="CHEBI:29033"/>
    </reaction>
</comment>
<evidence type="ECO:0000256" key="5">
    <source>
        <dbReference type="ARBA" id="ARBA00022723"/>
    </source>
</evidence>
<dbReference type="PROSITE" id="PS50905">
    <property type="entry name" value="FERRITIN_LIKE"/>
    <property type="match status" value="1"/>
</dbReference>
<proteinExistence type="inferred from homology"/>
<keyword evidence="4 10" id="KW-0349">Heme</keyword>
<dbReference type="InterPro" id="IPR009078">
    <property type="entry name" value="Ferritin-like_SF"/>
</dbReference>
<gene>
    <name evidence="12" type="primary">bfr</name>
    <name evidence="12" type="ORF">ACFQGD_02320</name>
</gene>
<dbReference type="InterPro" id="IPR009040">
    <property type="entry name" value="Ferritin-like_diiron"/>
</dbReference>
<evidence type="ECO:0000313" key="12">
    <source>
        <dbReference type="EMBL" id="MFC6865975.1"/>
    </source>
</evidence>
<comment type="catalytic activity">
    <reaction evidence="8 9">
        <text>4 Fe(2+) + O2 + 4 H(+) = 4 Fe(3+) + 2 H2O</text>
        <dbReference type="Rhea" id="RHEA:11148"/>
        <dbReference type="ChEBI" id="CHEBI:15377"/>
        <dbReference type="ChEBI" id="CHEBI:15378"/>
        <dbReference type="ChEBI" id="CHEBI:15379"/>
        <dbReference type="ChEBI" id="CHEBI:29033"/>
        <dbReference type="ChEBI" id="CHEBI:29034"/>
        <dbReference type="EC" id="1.16.3.1"/>
    </reaction>
</comment>
<evidence type="ECO:0000256" key="1">
    <source>
        <dbReference type="ARBA" id="ARBA00001970"/>
    </source>
</evidence>
<dbReference type="Proteomes" id="UP001596337">
    <property type="component" value="Unassembled WGS sequence"/>
</dbReference>
<dbReference type="PRINTS" id="PR00601">
    <property type="entry name" value="BACFERRITIN"/>
</dbReference>
<dbReference type="InterPro" id="IPR012347">
    <property type="entry name" value="Ferritin-like"/>
</dbReference>
<dbReference type="InterPro" id="IPR002024">
    <property type="entry name" value="Bacterioferritin"/>
</dbReference>
<accession>A0ABW2BSN2</accession>
<dbReference type="EMBL" id="JBHSXX010000001">
    <property type="protein sequence ID" value="MFC6865975.1"/>
    <property type="molecule type" value="Genomic_DNA"/>
</dbReference>
<comment type="similarity">
    <text evidence="9 10">Belongs to the bacterioferritin family.</text>
</comment>
<keyword evidence="3 9" id="KW-0409">Iron storage</keyword>
<keyword evidence="5 9" id="KW-0479">Metal-binding</keyword>
<dbReference type="EC" id="1.16.3.1" evidence="9"/>
<evidence type="ECO:0000256" key="3">
    <source>
        <dbReference type="ARBA" id="ARBA00022434"/>
    </source>
</evidence>
<dbReference type="NCBIfam" id="TIGR00754">
    <property type="entry name" value="bfr"/>
    <property type="match status" value="1"/>
</dbReference>
<comment type="cofactor">
    <cofactor evidence="1">
        <name>heme b</name>
        <dbReference type="ChEBI" id="CHEBI:60344"/>
    </cofactor>
</comment>
<evidence type="ECO:0000256" key="6">
    <source>
        <dbReference type="ARBA" id="ARBA00023004"/>
    </source>
</evidence>
<keyword evidence="13" id="KW-1185">Reference proteome</keyword>
<evidence type="ECO:0000313" key="13">
    <source>
        <dbReference type="Proteomes" id="UP001596337"/>
    </source>
</evidence>
<dbReference type="Gene3D" id="1.20.1260.10">
    <property type="match status" value="1"/>
</dbReference>
<comment type="caution">
    <text evidence="12">The sequence shown here is derived from an EMBL/GenBank/DDBJ whole genome shotgun (WGS) entry which is preliminary data.</text>
</comment>
<evidence type="ECO:0000259" key="11">
    <source>
        <dbReference type="PROSITE" id="PS50905"/>
    </source>
</evidence>
<evidence type="ECO:0000256" key="4">
    <source>
        <dbReference type="ARBA" id="ARBA00022617"/>
    </source>
</evidence>
<dbReference type="SUPFAM" id="SSF47240">
    <property type="entry name" value="Ferritin-like"/>
    <property type="match status" value="1"/>
</dbReference>
<keyword evidence="6 9" id="KW-0408">Iron</keyword>
<organism evidence="12 13">
    <name type="scientific">Haloechinothrix salitolerans</name>
    <dbReference type="NCBI Taxonomy" id="926830"/>
    <lineage>
        <taxon>Bacteria</taxon>
        <taxon>Bacillati</taxon>
        <taxon>Actinomycetota</taxon>
        <taxon>Actinomycetes</taxon>
        <taxon>Pseudonocardiales</taxon>
        <taxon>Pseudonocardiaceae</taxon>
        <taxon>Haloechinothrix</taxon>
    </lineage>
</organism>
<feature type="domain" description="Ferritin-like diiron" evidence="11">
    <location>
        <begin position="1"/>
        <end position="145"/>
    </location>
</feature>
<keyword evidence="12" id="KW-0560">Oxidoreductase</keyword>
<evidence type="ECO:0000256" key="8">
    <source>
        <dbReference type="ARBA" id="ARBA00047990"/>
    </source>
</evidence>
<evidence type="ECO:0000256" key="7">
    <source>
        <dbReference type="ARBA" id="ARBA00036243"/>
    </source>
</evidence>
<reference evidence="13" key="1">
    <citation type="journal article" date="2019" name="Int. J. Syst. Evol. Microbiol.">
        <title>The Global Catalogue of Microorganisms (GCM) 10K type strain sequencing project: providing services to taxonomists for standard genome sequencing and annotation.</title>
        <authorList>
            <consortium name="The Broad Institute Genomics Platform"/>
            <consortium name="The Broad Institute Genome Sequencing Center for Infectious Disease"/>
            <person name="Wu L."/>
            <person name="Ma J."/>
        </authorList>
    </citation>
    <scope>NUCLEOTIDE SEQUENCE [LARGE SCALE GENOMIC DNA]</scope>
    <source>
        <strain evidence="13">KCTC 32255</strain>
    </source>
</reference>
<dbReference type="PANTHER" id="PTHR30295:SF0">
    <property type="entry name" value="BACTERIOFERRITIN"/>
    <property type="match status" value="1"/>
</dbReference>
<dbReference type="Pfam" id="PF00210">
    <property type="entry name" value="Ferritin"/>
    <property type="match status" value="1"/>
</dbReference>
<evidence type="ECO:0000256" key="10">
    <source>
        <dbReference type="RuleBase" id="RU000623"/>
    </source>
</evidence>
<comment type="subunit">
    <text evidence="2">Homooligomer of 24 subunits, arranged as 12 dimers, that are packed together to form an approximately spherical molecule with a central cavity, in which large amounts of iron can be deposited.</text>
</comment>